<dbReference type="Proteomes" id="UP000241848">
    <property type="component" value="Unassembled WGS sequence"/>
</dbReference>
<comment type="caution">
    <text evidence="1">The sequence shown here is derived from an EMBL/GenBank/DDBJ whole genome shotgun (WGS) entry which is preliminary data.</text>
</comment>
<sequence length="77" mass="8856">MIVPLVAQLPVGNLHKVLVVALTQVHVMLPVRVVSYHDFADAIRKTVIHEISCRLHQVMVHWIVAVHRDSRHLLRSR</sequence>
<name>A0A2T2WD78_9FIRM</name>
<evidence type="ECO:0000313" key="1">
    <source>
        <dbReference type="EMBL" id="PSR20186.1"/>
    </source>
</evidence>
<accession>A0A2T2WD78</accession>
<dbReference type="EMBL" id="PXYV01000079">
    <property type="protein sequence ID" value="PSR20186.1"/>
    <property type="molecule type" value="Genomic_DNA"/>
</dbReference>
<dbReference type="AlphaFoldDB" id="A0A2T2WD78"/>
<reference evidence="1 2" key="1">
    <citation type="journal article" date="2014" name="BMC Genomics">
        <title>Comparison of environmental and isolate Sulfobacillus genomes reveals diverse carbon, sulfur, nitrogen, and hydrogen metabolisms.</title>
        <authorList>
            <person name="Justice N.B."/>
            <person name="Norman A."/>
            <person name="Brown C.T."/>
            <person name="Singh A."/>
            <person name="Thomas B.C."/>
            <person name="Banfield J.F."/>
        </authorList>
    </citation>
    <scope>NUCLEOTIDE SEQUENCE [LARGE SCALE GENOMIC DNA]</scope>
    <source>
        <strain evidence="1">AMDSBA3</strain>
    </source>
</reference>
<proteinExistence type="predicted"/>
<evidence type="ECO:0000313" key="2">
    <source>
        <dbReference type="Proteomes" id="UP000241848"/>
    </source>
</evidence>
<protein>
    <submittedName>
        <fullName evidence="1">Uncharacterized protein</fullName>
    </submittedName>
</protein>
<gene>
    <name evidence="1" type="ORF">C7B45_16120</name>
</gene>
<organism evidence="1 2">
    <name type="scientific">Sulfobacillus acidophilus</name>
    <dbReference type="NCBI Taxonomy" id="53633"/>
    <lineage>
        <taxon>Bacteria</taxon>
        <taxon>Bacillati</taxon>
        <taxon>Bacillota</taxon>
        <taxon>Clostridia</taxon>
        <taxon>Eubacteriales</taxon>
        <taxon>Clostridiales Family XVII. Incertae Sedis</taxon>
        <taxon>Sulfobacillus</taxon>
    </lineage>
</organism>